<proteinExistence type="predicted"/>
<dbReference type="InterPro" id="IPR052163">
    <property type="entry name" value="DGC-Regulatory_Protein"/>
</dbReference>
<dbReference type="GO" id="GO:0000160">
    <property type="term" value="P:phosphorelay signal transduction system"/>
    <property type="evidence" value="ECO:0007669"/>
    <property type="project" value="InterPro"/>
</dbReference>
<dbReference type="Proteomes" id="UP000182983">
    <property type="component" value="Unassembled WGS sequence"/>
</dbReference>
<dbReference type="InterPro" id="IPR000160">
    <property type="entry name" value="GGDEF_dom"/>
</dbReference>
<dbReference type="Gene3D" id="3.30.70.270">
    <property type="match status" value="1"/>
</dbReference>
<dbReference type="PROSITE" id="PS50887">
    <property type="entry name" value="GGDEF"/>
    <property type="match status" value="1"/>
</dbReference>
<dbReference type="SUPFAM" id="SSF52172">
    <property type="entry name" value="CheY-like"/>
    <property type="match status" value="1"/>
</dbReference>
<dbReference type="RefSeq" id="WP_074769369.1">
    <property type="nucleotide sequence ID" value="NZ_FNWO01000011.1"/>
</dbReference>
<feature type="domain" description="Response regulatory" evidence="2">
    <location>
        <begin position="4"/>
        <end position="121"/>
    </location>
</feature>
<protein>
    <submittedName>
        <fullName evidence="4">Response regulator receiver modulated diguanylate cyclase</fullName>
    </submittedName>
</protein>
<sequence length="305" mass="34209">MTIRLLLADGDPRFIERLTSILTVSTVTTCKIVSRTSAAEASAALKTKSFDVALLSYDIVTDDHFELFDFYGPTANRTAIIVLSDYPRKDWAFAALQKGAVDFIVKNRIDSFDLVKAIAYAMFRKCKEFELRISALRDPLTGIGNRNLFDEQAQTLLNQAKRGQERAAVLFMDVDGLKAINDTHGHALGDRLLNQVATRIVGQMRESDVVARIGGDEFVALLMHVNASNSISMIERKLNRAVVQTPYQINGIDIRIDISCGSAIYPDDSREISDLLQIADKRMYEKKSRKKARPPHHPVLYWSKS</sequence>
<comment type="caution">
    <text evidence="1">Lacks conserved residue(s) required for the propagation of feature annotation.</text>
</comment>
<dbReference type="EMBL" id="FNWO01000011">
    <property type="protein sequence ID" value="SEH50089.1"/>
    <property type="molecule type" value="Genomic_DNA"/>
</dbReference>
<reference evidence="5" key="1">
    <citation type="submission" date="2016-10" db="EMBL/GenBank/DDBJ databases">
        <authorList>
            <person name="Varghese N."/>
            <person name="Submissions S."/>
        </authorList>
    </citation>
    <scope>NUCLEOTIDE SEQUENCE [LARGE SCALE GENOMIC DNA]</scope>
    <source>
        <strain evidence="5">DSM 13234</strain>
    </source>
</reference>
<dbReference type="GO" id="GO:0003824">
    <property type="term" value="F:catalytic activity"/>
    <property type="evidence" value="ECO:0007669"/>
    <property type="project" value="UniProtKB-ARBA"/>
</dbReference>
<dbReference type="PROSITE" id="PS50110">
    <property type="entry name" value="RESPONSE_REGULATORY"/>
    <property type="match status" value="1"/>
</dbReference>
<evidence type="ECO:0000313" key="4">
    <source>
        <dbReference type="EMBL" id="SEH50089.1"/>
    </source>
</evidence>
<gene>
    <name evidence="4" type="ORF">SAMN04244559_02668</name>
</gene>
<evidence type="ECO:0000259" key="3">
    <source>
        <dbReference type="PROSITE" id="PS50887"/>
    </source>
</evidence>
<dbReference type="SMART" id="SM00267">
    <property type="entry name" value="GGDEF"/>
    <property type="match status" value="1"/>
</dbReference>
<dbReference type="OrthoDB" id="9812260at2"/>
<dbReference type="Pfam" id="PF00072">
    <property type="entry name" value="Response_reg"/>
    <property type="match status" value="1"/>
</dbReference>
<dbReference type="Gene3D" id="3.40.50.2300">
    <property type="match status" value="1"/>
</dbReference>
<dbReference type="SUPFAM" id="SSF55073">
    <property type="entry name" value="Nucleotide cyclase"/>
    <property type="match status" value="1"/>
</dbReference>
<organism evidence="4 5">
    <name type="scientific">Magnetospirillum fulvum</name>
    <name type="common">Rhodospirillum fulvum</name>
    <dbReference type="NCBI Taxonomy" id="1082"/>
    <lineage>
        <taxon>Bacteria</taxon>
        <taxon>Pseudomonadati</taxon>
        <taxon>Pseudomonadota</taxon>
        <taxon>Alphaproteobacteria</taxon>
        <taxon>Rhodospirillales</taxon>
        <taxon>Rhodospirillaceae</taxon>
        <taxon>Magnetospirillum</taxon>
    </lineage>
</organism>
<dbReference type="PANTHER" id="PTHR46663">
    <property type="entry name" value="DIGUANYLATE CYCLASE DGCT-RELATED"/>
    <property type="match status" value="1"/>
</dbReference>
<dbReference type="NCBIfam" id="TIGR00254">
    <property type="entry name" value="GGDEF"/>
    <property type="match status" value="1"/>
</dbReference>
<dbReference type="InterPro" id="IPR001789">
    <property type="entry name" value="Sig_transdc_resp-reg_receiver"/>
</dbReference>
<name>A0A1H6IN07_MAGFU</name>
<dbReference type="InterPro" id="IPR011006">
    <property type="entry name" value="CheY-like_superfamily"/>
</dbReference>
<dbReference type="InterPro" id="IPR029787">
    <property type="entry name" value="Nucleotide_cyclase"/>
</dbReference>
<dbReference type="InterPro" id="IPR043128">
    <property type="entry name" value="Rev_trsase/Diguanyl_cyclase"/>
</dbReference>
<dbReference type="Pfam" id="PF00990">
    <property type="entry name" value="GGDEF"/>
    <property type="match status" value="1"/>
</dbReference>
<dbReference type="AlphaFoldDB" id="A0A1H6IN07"/>
<dbReference type="CDD" id="cd01949">
    <property type="entry name" value="GGDEF"/>
    <property type="match status" value="1"/>
</dbReference>
<dbReference type="CDD" id="cd00156">
    <property type="entry name" value="REC"/>
    <property type="match status" value="1"/>
</dbReference>
<keyword evidence="5" id="KW-1185">Reference proteome</keyword>
<feature type="domain" description="GGDEF" evidence="3">
    <location>
        <begin position="165"/>
        <end position="304"/>
    </location>
</feature>
<evidence type="ECO:0000313" key="5">
    <source>
        <dbReference type="Proteomes" id="UP000182983"/>
    </source>
</evidence>
<evidence type="ECO:0000259" key="2">
    <source>
        <dbReference type="PROSITE" id="PS50110"/>
    </source>
</evidence>
<dbReference type="PANTHER" id="PTHR46663:SF2">
    <property type="entry name" value="GGDEF DOMAIN-CONTAINING PROTEIN"/>
    <property type="match status" value="1"/>
</dbReference>
<evidence type="ECO:0000256" key="1">
    <source>
        <dbReference type="PROSITE-ProRule" id="PRU00169"/>
    </source>
</evidence>
<dbReference type="FunFam" id="3.30.70.270:FF:000001">
    <property type="entry name" value="Diguanylate cyclase domain protein"/>
    <property type="match status" value="1"/>
</dbReference>
<accession>A0A1H6IN07</accession>